<feature type="region of interest" description="Disordered" evidence="1">
    <location>
        <begin position="84"/>
        <end position="109"/>
    </location>
</feature>
<dbReference type="AlphaFoldDB" id="A0A2P5AZ14"/>
<evidence type="ECO:0000313" key="2">
    <source>
        <dbReference type="EMBL" id="PON41804.1"/>
    </source>
</evidence>
<keyword evidence="3" id="KW-1185">Reference proteome</keyword>
<evidence type="ECO:0000256" key="1">
    <source>
        <dbReference type="SAM" id="MobiDB-lite"/>
    </source>
</evidence>
<dbReference type="EMBL" id="JXTB01000406">
    <property type="protein sequence ID" value="PON41804.1"/>
    <property type="molecule type" value="Genomic_DNA"/>
</dbReference>
<organism evidence="2 3">
    <name type="scientific">Parasponia andersonii</name>
    <name type="common">Sponia andersonii</name>
    <dbReference type="NCBI Taxonomy" id="3476"/>
    <lineage>
        <taxon>Eukaryota</taxon>
        <taxon>Viridiplantae</taxon>
        <taxon>Streptophyta</taxon>
        <taxon>Embryophyta</taxon>
        <taxon>Tracheophyta</taxon>
        <taxon>Spermatophyta</taxon>
        <taxon>Magnoliopsida</taxon>
        <taxon>eudicotyledons</taxon>
        <taxon>Gunneridae</taxon>
        <taxon>Pentapetalae</taxon>
        <taxon>rosids</taxon>
        <taxon>fabids</taxon>
        <taxon>Rosales</taxon>
        <taxon>Cannabaceae</taxon>
        <taxon>Parasponia</taxon>
    </lineage>
</organism>
<protein>
    <submittedName>
        <fullName evidence="2">Uncharacterized protein</fullName>
    </submittedName>
</protein>
<sequence>MRAARHLLIESSGEQLWAHPVGHQLLARFCAAQLRATVSFQPAVPRHHPVQSVLYSHDVGWIPHTPEASCRQPRLSSCDQECSSPSSLSRFNPSHPSLDPAGHISPALY</sequence>
<name>A0A2P5AZ14_PARAD</name>
<dbReference type="Proteomes" id="UP000237105">
    <property type="component" value="Unassembled WGS sequence"/>
</dbReference>
<proteinExistence type="predicted"/>
<feature type="compositionally biased region" description="Low complexity" evidence="1">
    <location>
        <begin position="84"/>
        <end position="94"/>
    </location>
</feature>
<evidence type="ECO:0000313" key="3">
    <source>
        <dbReference type="Proteomes" id="UP000237105"/>
    </source>
</evidence>
<accession>A0A2P5AZ14</accession>
<gene>
    <name evidence="2" type="ORF">PanWU01x14_286500</name>
</gene>
<reference evidence="3" key="1">
    <citation type="submission" date="2016-06" db="EMBL/GenBank/DDBJ databases">
        <title>Parallel loss of symbiosis genes in relatives of nitrogen-fixing non-legume Parasponia.</title>
        <authorList>
            <person name="Van Velzen R."/>
            <person name="Holmer R."/>
            <person name="Bu F."/>
            <person name="Rutten L."/>
            <person name="Van Zeijl A."/>
            <person name="Liu W."/>
            <person name="Santuari L."/>
            <person name="Cao Q."/>
            <person name="Sharma T."/>
            <person name="Shen D."/>
            <person name="Roswanjaya Y."/>
            <person name="Wardhani T."/>
            <person name="Kalhor M.S."/>
            <person name="Jansen J."/>
            <person name="Van den Hoogen J."/>
            <person name="Gungor B."/>
            <person name="Hartog M."/>
            <person name="Hontelez J."/>
            <person name="Verver J."/>
            <person name="Yang W.-C."/>
            <person name="Schijlen E."/>
            <person name="Repin R."/>
            <person name="Schilthuizen M."/>
            <person name="Schranz E."/>
            <person name="Heidstra R."/>
            <person name="Miyata K."/>
            <person name="Fedorova E."/>
            <person name="Kohlen W."/>
            <person name="Bisseling T."/>
            <person name="Smit S."/>
            <person name="Geurts R."/>
        </authorList>
    </citation>
    <scope>NUCLEOTIDE SEQUENCE [LARGE SCALE GENOMIC DNA]</scope>
    <source>
        <strain evidence="3">cv. WU1-14</strain>
    </source>
</reference>
<comment type="caution">
    <text evidence="2">The sequence shown here is derived from an EMBL/GenBank/DDBJ whole genome shotgun (WGS) entry which is preliminary data.</text>
</comment>